<gene>
    <name evidence="3" type="ORF">PITCH_A1010013</name>
</gene>
<dbReference type="PANTHER" id="PTHR30535">
    <property type="entry name" value="VITAMIN B12-BINDING PROTEIN"/>
    <property type="match status" value="1"/>
</dbReference>
<dbReference type="NCBIfam" id="NF038402">
    <property type="entry name" value="TroA_like"/>
    <property type="match status" value="1"/>
</dbReference>
<dbReference type="InterPro" id="IPR050902">
    <property type="entry name" value="ABC_Transporter_SBP"/>
</dbReference>
<dbReference type="SUPFAM" id="SSF53807">
    <property type="entry name" value="Helical backbone' metal receptor"/>
    <property type="match status" value="1"/>
</dbReference>
<name>A0A445MQK5_9BACT</name>
<dbReference type="AlphaFoldDB" id="A0A445MQK5"/>
<dbReference type="EMBL" id="OJIN01000004">
    <property type="protein sequence ID" value="SPD71743.1"/>
    <property type="molecule type" value="Genomic_DNA"/>
</dbReference>
<dbReference type="GO" id="GO:0071281">
    <property type="term" value="P:cellular response to iron ion"/>
    <property type="evidence" value="ECO:0007669"/>
    <property type="project" value="TreeGrafter"/>
</dbReference>
<accession>A0A445MQK5</accession>
<dbReference type="CDD" id="cd01144">
    <property type="entry name" value="BtuF"/>
    <property type="match status" value="1"/>
</dbReference>
<feature type="domain" description="Fe/B12 periplasmic-binding" evidence="2">
    <location>
        <begin position="44"/>
        <end position="295"/>
    </location>
</feature>
<dbReference type="Gene3D" id="3.40.50.1980">
    <property type="entry name" value="Nitrogenase molybdenum iron protein domain"/>
    <property type="match status" value="2"/>
</dbReference>
<protein>
    <recommendedName>
        <fullName evidence="2">Fe/B12 periplasmic-binding domain-containing protein</fullName>
    </recommendedName>
</protein>
<evidence type="ECO:0000259" key="2">
    <source>
        <dbReference type="PROSITE" id="PS50983"/>
    </source>
</evidence>
<dbReference type="InterPro" id="IPR002491">
    <property type="entry name" value="ABC_transptr_periplasmic_BD"/>
</dbReference>
<evidence type="ECO:0000256" key="1">
    <source>
        <dbReference type="ARBA" id="ARBA00022729"/>
    </source>
</evidence>
<keyword evidence="1" id="KW-0732">Signal</keyword>
<organism evidence="3">
    <name type="scientific">uncultured Desulfobacterium sp</name>
    <dbReference type="NCBI Taxonomy" id="201089"/>
    <lineage>
        <taxon>Bacteria</taxon>
        <taxon>Pseudomonadati</taxon>
        <taxon>Thermodesulfobacteriota</taxon>
        <taxon>Desulfobacteria</taxon>
        <taxon>Desulfobacterales</taxon>
        <taxon>Desulfobacteriaceae</taxon>
        <taxon>Desulfobacterium</taxon>
        <taxon>environmental samples</taxon>
    </lineage>
</organism>
<dbReference type="PROSITE" id="PS50983">
    <property type="entry name" value="FE_B12_PBP"/>
    <property type="match status" value="1"/>
</dbReference>
<evidence type="ECO:0000313" key="3">
    <source>
        <dbReference type="EMBL" id="SPD71743.1"/>
    </source>
</evidence>
<proteinExistence type="predicted"/>
<dbReference type="Pfam" id="PF01497">
    <property type="entry name" value="Peripla_BP_2"/>
    <property type="match status" value="1"/>
</dbReference>
<dbReference type="PANTHER" id="PTHR30535:SF34">
    <property type="entry name" value="MOLYBDATE-BINDING PROTEIN MOLA"/>
    <property type="match status" value="1"/>
</dbReference>
<dbReference type="InterPro" id="IPR054828">
    <property type="entry name" value="Vit_B12_bind_prot"/>
</dbReference>
<sequence length="305" mass="33730">MQQIAKVILFIIVMTLISLPLYAECRNFKDQLGRQVVIQDSPQRIISLAPSITEIVYALGEGHRLKGVTQYSDFPPEAKHLPVVGSFVNMDVEKVIVLRPDLCIAVRDGNSRDDVKNLEALKVPVYAVNPMSLDSVMNTVLDVGDLLDVSDKAEAIVADMRTRIGRVDALISTTAHRPRVFFQIGIAPIVSVGTNTFANELIARAGGINLASGPIPYPRYSREQVLALSPEVFIISSMERGEVFERVKAEWSRWKDIPAVRDNRICLADSNILDRPTPRAVDGLELLARIIHPEIFGPEIGGNKQ</sequence>
<reference evidence="3" key="1">
    <citation type="submission" date="2018-01" db="EMBL/GenBank/DDBJ databases">
        <authorList>
            <person name="Regsiter A."/>
            <person name="William W."/>
        </authorList>
    </citation>
    <scope>NUCLEOTIDE SEQUENCE</scope>
    <source>
        <strain evidence="3">TRIP AH-1</strain>
    </source>
</reference>